<name>S3DLX1_GLAL2</name>
<dbReference type="EMBL" id="KE145369">
    <property type="protein sequence ID" value="EPE27528.1"/>
    <property type="molecule type" value="Genomic_DNA"/>
</dbReference>
<dbReference type="Proteomes" id="UP000016922">
    <property type="component" value="Unassembled WGS sequence"/>
</dbReference>
<dbReference type="InterPro" id="IPR057558">
    <property type="entry name" value="Swc3_dom"/>
</dbReference>
<dbReference type="OrthoDB" id="5338195at2759"/>
<feature type="compositionally biased region" description="Polar residues" evidence="1">
    <location>
        <begin position="204"/>
        <end position="218"/>
    </location>
</feature>
<dbReference type="InterPro" id="IPR037651">
    <property type="entry name" value="Swc3"/>
</dbReference>
<keyword evidence="4" id="KW-1185">Reference proteome</keyword>
<gene>
    <name evidence="3" type="ORF">GLAREA_04319</name>
</gene>
<dbReference type="AlphaFoldDB" id="S3DLX1"/>
<proteinExistence type="predicted"/>
<reference evidence="3 4" key="1">
    <citation type="journal article" date="2013" name="BMC Genomics">
        <title>Genomics-driven discovery of the pneumocandin biosynthetic gene cluster in the fungus Glarea lozoyensis.</title>
        <authorList>
            <person name="Chen L."/>
            <person name="Yue Q."/>
            <person name="Zhang X."/>
            <person name="Xiang M."/>
            <person name="Wang C."/>
            <person name="Li S."/>
            <person name="Che Y."/>
            <person name="Ortiz-Lopez F.J."/>
            <person name="Bills G.F."/>
            <person name="Liu X."/>
            <person name="An Z."/>
        </authorList>
    </citation>
    <scope>NUCLEOTIDE SEQUENCE [LARGE SCALE GENOMIC DNA]</scope>
    <source>
        <strain evidence="4">ATCC 20868 / MF5171</strain>
    </source>
</reference>
<sequence length="579" mass="63543">MEKKRKLPARSTRAEPAGKRRASKSPDRRQSSTPAATAPPPPPPPIAATLPTKLEPNKPLPTVDEPQSDNLSSTEFQSISESGVLAESIHRSRQKWISEGIFEKYWTKPVKKKGSTDPPPNNPDIKTMQKLGTCVITVEPHSFDAIMWQVKEDNPTPVQTPTSHQAMYRPILQYGPPNGMLPPPMPTPPPPQHKQFTPQPTPQASPRMQDTVMKNTSPAPAPKPVQTSAPFAGTSASPQTPNPALPNPANPPNQPQTTPATSVDSAPTDKSKDPVIQMLAERASTDADLKALMRIVANGQATKDQLQRFQSHIDDLTLLQKSREASTQPSPKPPNSQQAAPAQVAHQVNQAPPPNPRPVSTPVPAVRAAPTPPPTNNPFSQQNTQFQSQPQALRSKGPVPSAKSDITKVLLEFTGQGSSGDRFAFPRFSILEYQQNQVIASFLIVRRGSTSEYPRYDPQLDYYQPVTIRLYAHQGRQLEALQKVVAPQDEVREYMNTIMDKATRAEYVLLAMRLPKESDAPPQVEKLAPAEPHHTPELLWATTNNTPPIANKVVKPPKKPVFEQDNYQSFINSVSSSTT</sequence>
<feature type="region of interest" description="Disordered" evidence="1">
    <location>
        <begin position="172"/>
        <end position="285"/>
    </location>
</feature>
<protein>
    <recommendedName>
        <fullName evidence="2">SWR1-complex protein 3 domain-containing protein</fullName>
    </recommendedName>
</protein>
<feature type="compositionally biased region" description="Pro residues" evidence="1">
    <location>
        <begin position="351"/>
        <end position="361"/>
    </location>
</feature>
<dbReference type="GO" id="GO:0000812">
    <property type="term" value="C:Swr1 complex"/>
    <property type="evidence" value="ECO:0007669"/>
    <property type="project" value="InterPro"/>
</dbReference>
<feature type="region of interest" description="Disordered" evidence="1">
    <location>
        <begin position="520"/>
        <end position="544"/>
    </location>
</feature>
<accession>S3DLX1</accession>
<feature type="compositionally biased region" description="Pro residues" evidence="1">
    <location>
        <begin position="240"/>
        <end position="254"/>
    </location>
</feature>
<dbReference type="OMA" id="LQYGPPN"/>
<dbReference type="PANTHER" id="PTHR28108:SF1">
    <property type="entry name" value="SWR1-COMPLEX PROTEIN 3"/>
    <property type="match status" value="1"/>
</dbReference>
<dbReference type="GeneID" id="19463374"/>
<dbReference type="RefSeq" id="XP_008084887.1">
    <property type="nucleotide sequence ID" value="XM_008086696.1"/>
</dbReference>
<dbReference type="KEGG" id="glz:GLAREA_04319"/>
<evidence type="ECO:0000313" key="4">
    <source>
        <dbReference type="Proteomes" id="UP000016922"/>
    </source>
</evidence>
<feature type="compositionally biased region" description="Pro residues" evidence="1">
    <location>
        <begin position="179"/>
        <end position="192"/>
    </location>
</feature>
<evidence type="ECO:0000259" key="2">
    <source>
        <dbReference type="Pfam" id="PF24707"/>
    </source>
</evidence>
<feature type="compositionally biased region" description="Pro residues" evidence="1">
    <location>
        <begin position="37"/>
        <end position="46"/>
    </location>
</feature>
<feature type="compositionally biased region" description="Low complexity" evidence="1">
    <location>
        <begin position="337"/>
        <end position="350"/>
    </location>
</feature>
<feature type="domain" description="SWR1-complex protein 3" evidence="2">
    <location>
        <begin position="58"/>
        <end position="153"/>
    </location>
</feature>
<dbReference type="GO" id="GO:0140849">
    <property type="term" value="F:ATP-dependent H2AZ histone chaperone activity"/>
    <property type="evidence" value="ECO:0007669"/>
    <property type="project" value="InterPro"/>
</dbReference>
<dbReference type="eggNOG" id="ENOG502S00J">
    <property type="taxonomic scope" value="Eukaryota"/>
</dbReference>
<evidence type="ECO:0000256" key="1">
    <source>
        <dbReference type="SAM" id="MobiDB-lite"/>
    </source>
</evidence>
<dbReference type="HOGENOM" id="CLU_013601_1_0_1"/>
<feature type="compositionally biased region" description="Low complexity" evidence="1">
    <location>
        <begin position="377"/>
        <end position="392"/>
    </location>
</feature>
<feature type="compositionally biased region" description="Basic and acidic residues" evidence="1">
    <location>
        <begin position="12"/>
        <end position="30"/>
    </location>
</feature>
<feature type="compositionally biased region" description="Polar residues" evidence="1">
    <location>
        <begin position="68"/>
        <end position="81"/>
    </location>
</feature>
<feature type="region of interest" description="Disordered" evidence="1">
    <location>
        <begin position="317"/>
        <end position="401"/>
    </location>
</feature>
<dbReference type="Pfam" id="PF24707">
    <property type="entry name" value="Swc3"/>
    <property type="match status" value="1"/>
</dbReference>
<evidence type="ECO:0000313" key="3">
    <source>
        <dbReference type="EMBL" id="EPE27528.1"/>
    </source>
</evidence>
<feature type="region of interest" description="Disordered" evidence="1">
    <location>
        <begin position="1"/>
        <end position="92"/>
    </location>
</feature>
<dbReference type="PANTHER" id="PTHR28108">
    <property type="entry name" value="SWR1-COMPLEX PROTEIN 3"/>
    <property type="match status" value="1"/>
</dbReference>
<organism evidence="3 4">
    <name type="scientific">Glarea lozoyensis (strain ATCC 20868 / MF5171)</name>
    <dbReference type="NCBI Taxonomy" id="1116229"/>
    <lineage>
        <taxon>Eukaryota</taxon>
        <taxon>Fungi</taxon>
        <taxon>Dikarya</taxon>
        <taxon>Ascomycota</taxon>
        <taxon>Pezizomycotina</taxon>
        <taxon>Leotiomycetes</taxon>
        <taxon>Helotiales</taxon>
        <taxon>Helotiaceae</taxon>
        <taxon>Glarea</taxon>
    </lineage>
</organism>
<feature type="compositionally biased region" description="Polar residues" evidence="1">
    <location>
        <begin position="225"/>
        <end position="237"/>
    </location>
</feature>